<dbReference type="Gene3D" id="3.40.50.1240">
    <property type="entry name" value="Phosphoglycerate mutase-like"/>
    <property type="match status" value="1"/>
</dbReference>
<accession>A0A0U5AWX3</accession>
<gene>
    <name evidence="1" type="primary">pspA</name>
    <name evidence="1" type="ORF">CB4_00865</name>
</gene>
<proteinExistence type="predicted"/>
<evidence type="ECO:0000313" key="2">
    <source>
        <dbReference type="Proteomes" id="UP000217696"/>
    </source>
</evidence>
<dbReference type="CDD" id="cd07067">
    <property type="entry name" value="HP_PGM_like"/>
    <property type="match status" value="1"/>
</dbReference>
<sequence length="192" mass="22205">MKWIWMRHGETKENRERRYLGHYDAPLSASGRQQVEEAAALLGSEQITRVYTSDLLRCVETAAIMTAARQVVPVKIRELRELDFGHWDCNTYEEIMNDDPERAKSWYNNPYTTAPPGGETLSMLGDRVDRFLRTLSLDMQTDETALLVSHGGPIRWFQAAWMTDKIEPFWQMLGVAPAGFFAVRYNGDRWSR</sequence>
<dbReference type="Proteomes" id="UP000217696">
    <property type="component" value="Chromosome"/>
</dbReference>
<dbReference type="EC" id="3.1.3.3" evidence="1"/>
<dbReference type="KEGG" id="asoc:CB4_00865"/>
<evidence type="ECO:0000313" key="1">
    <source>
        <dbReference type="EMBL" id="BAU26722.1"/>
    </source>
</evidence>
<dbReference type="RefSeq" id="WP_096463738.1">
    <property type="nucleotide sequence ID" value="NZ_AP017312.1"/>
</dbReference>
<dbReference type="SMART" id="SM00855">
    <property type="entry name" value="PGAM"/>
    <property type="match status" value="1"/>
</dbReference>
<reference evidence="1 2" key="1">
    <citation type="submission" date="2015-12" db="EMBL/GenBank/DDBJ databases">
        <title>Genome sequence of Aneurinibacillus soli.</title>
        <authorList>
            <person name="Lee J.S."/>
            <person name="Lee K.C."/>
            <person name="Kim K.K."/>
            <person name="Lee B.W."/>
        </authorList>
    </citation>
    <scope>NUCLEOTIDE SEQUENCE [LARGE SCALE GENOMIC DNA]</scope>
    <source>
        <strain evidence="1 2">CB4</strain>
    </source>
</reference>
<keyword evidence="1" id="KW-0378">Hydrolase</keyword>
<name>A0A0U5AWX3_9BACL</name>
<dbReference type="GO" id="GO:0016791">
    <property type="term" value="F:phosphatase activity"/>
    <property type="evidence" value="ECO:0007669"/>
    <property type="project" value="TreeGrafter"/>
</dbReference>
<dbReference type="EMBL" id="AP017312">
    <property type="protein sequence ID" value="BAU26722.1"/>
    <property type="molecule type" value="Genomic_DNA"/>
</dbReference>
<dbReference type="PANTHER" id="PTHR48100:SF1">
    <property type="entry name" value="HISTIDINE PHOSPHATASE FAMILY PROTEIN-RELATED"/>
    <property type="match status" value="1"/>
</dbReference>
<keyword evidence="2" id="KW-1185">Reference proteome</keyword>
<dbReference type="OrthoDB" id="9783269at2"/>
<dbReference type="InterPro" id="IPR013078">
    <property type="entry name" value="His_Pase_superF_clade-1"/>
</dbReference>
<dbReference type="PIRSF" id="PIRSF000709">
    <property type="entry name" value="6PFK_2-Ptase"/>
    <property type="match status" value="1"/>
</dbReference>
<dbReference type="Pfam" id="PF00300">
    <property type="entry name" value="His_Phos_1"/>
    <property type="match status" value="1"/>
</dbReference>
<dbReference type="InterPro" id="IPR050275">
    <property type="entry name" value="PGM_Phosphatase"/>
</dbReference>
<dbReference type="SUPFAM" id="SSF53254">
    <property type="entry name" value="Phosphoglycerate mutase-like"/>
    <property type="match status" value="1"/>
</dbReference>
<organism evidence="1 2">
    <name type="scientific">Aneurinibacillus soli</name>
    <dbReference type="NCBI Taxonomy" id="1500254"/>
    <lineage>
        <taxon>Bacteria</taxon>
        <taxon>Bacillati</taxon>
        <taxon>Bacillota</taxon>
        <taxon>Bacilli</taxon>
        <taxon>Bacillales</taxon>
        <taxon>Paenibacillaceae</taxon>
        <taxon>Aneurinibacillus group</taxon>
        <taxon>Aneurinibacillus</taxon>
    </lineage>
</organism>
<dbReference type="InterPro" id="IPR029033">
    <property type="entry name" value="His_PPase_superfam"/>
</dbReference>
<dbReference type="PANTHER" id="PTHR48100">
    <property type="entry name" value="BROAD-SPECIFICITY PHOSPHATASE YOR283W-RELATED"/>
    <property type="match status" value="1"/>
</dbReference>
<dbReference type="AlphaFoldDB" id="A0A0U5AWX3"/>
<dbReference type="GO" id="GO:0005737">
    <property type="term" value="C:cytoplasm"/>
    <property type="evidence" value="ECO:0007669"/>
    <property type="project" value="TreeGrafter"/>
</dbReference>
<protein>
    <submittedName>
        <fullName evidence="1">Phosphoserine phosphatase 1</fullName>
        <ecNumber evidence="1">3.1.3.3</ecNumber>
    </submittedName>
</protein>